<protein>
    <submittedName>
        <fullName evidence="1">Uncharacterized protein</fullName>
    </submittedName>
</protein>
<evidence type="ECO:0000313" key="1">
    <source>
        <dbReference type="EMBL" id="QJG66535.1"/>
    </source>
</evidence>
<sequence>MNIIDLERDSKNIKIIVKFNIKKDNKKLHTFYIEFKNKDNYSKGVFKNESDFKKLVEEKNHKIAKKFNAYAKLTYSQKLDNNTITEKSFSSANVMLKGAGIEEIFKH</sequence>
<dbReference type="KEGG" id="mphn:HGG64_02375"/>
<dbReference type="Proteomes" id="UP000501728">
    <property type="component" value="Chromosome"/>
</dbReference>
<proteinExistence type="predicted"/>
<dbReference type="RefSeq" id="WP_169580359.1">
    <property type="nucleotide sequence ID" value="NZ_CP051480.1"/>
</dbReference>
<accession>A0A858U5J8</accession>
<keyword evidence="2" id="KW-1185">Reference proteome</keyword>
<dbReference type="EMBL" id="CP051480">
    <property type="protein sequence ID" value="QJG66535.1"/>
    <property type="molecule type" value="Genomic_DNA"/>
</dbReference>
<organism evidence="1 2">
    <name type="scientific">Mycoplasma phocoeninasale</name>
    <dbReference type="NCBI Taxonomy" id="2726117"/>
    <lineage>
        <taxon>Bacteria</taxon>
        <taxon>Bacillati</taxon>
        <taxon>Mycoplasmatota</taxon>
        <taxon>Mollicutes</taxon>
        <taxon>Mycoplasmataceae</taxon>
        <taxon>Mycoplasma</taxon>
    </lineage>
</organism>
<evidence type="ECO:0000313" key="2">
    <source>
        <dbReference type="Proteomes" id="UP000501728"/>
    </source>
</evidence>
<reference evidence="1 2" key="1">
    <citation type="submission" date="2020-04" db="EMBL/GenBank/DDBJ databases">
        <title>Novel Mycoplasma species detected in Phocoena phocoena (harbor porpoise) from the USA.</title>
        <authorList>
            <person name="Volokhov D.V."/>
        </authorList>
    </citation>
    <scope>NUCLEOTIDE SEQUENCE [LARGE SCALE GENOMIC DNA]</scope>
    <source>
        <strain evidence="1 2">C264-NAS</strain>
    </source>
</reference>
<gene>
    <name evidence="1" type="ORF">HGG64_02375</name>
</gene>
<dbReference type="AlphaFoldDB" id="A0A858U5J8"/>
<name>A0A858U5J8_9MOLU</name>